<keyword evidence="4" id="KW-1185">Reference proteome</keyword>
<dbReference type="PROSITE" id="PS51257">
    <property type="entry name" value="PROKAR_LIPOPROTEIN"/>
    <property type="match status" value="1"/>
</dbReference>
<dbReference type="Gene3D" id="3.40.30.10">
    <property type="entry name" value="Glutaredoxin"/>
    <property type="match status" value="1"/>
</dbReference>
<dbReference type="EMBL" id="JAFLHG010000012">
    <property type="protein sequence ID" value="MBT8798971.1"/>
    <property type="molecule type" value="Genomic_DNA"/>
</dbReference>
<protein>
    <submittedName>
        <fullName evidence="3">Thioredoxin domain-containing protein</fullName>
    </submittedName>
</protein>
<dbReference type="RefSeq" id="WP_215488204.1">
    <property type="nucleotide sequence ID" value="NZ_BAAAPJ010000003.1"/>
</dbReference>
<evidence type="ECO:0000256" key="1">
    <source>
        <dbReference type="SAM" id="SignalP"/>
    </source>
</evidence>
<dbReference type="Proteomes" id="UP000740605">
    <property type="component" value="Unassembled WGS sequence"/>
</dbReference>
<dbReference type="Pfam" id="PF13462">
    <property type="entry name" value="Thioredoxin_4"/>
    <property type="match status" value="1"/>
</dbReference>
<evidence type="ECO:0000313" key="4">
    <source>
        <dbReference type="Proteomes" id="UP000740605"/>
    </source>
</evidence>
<dbReference type="CDD" id="cd02972">
    <property type="entry name" value="DsbA_family"/>
    <property type="match status" value="1"/>
</dbReference>
<feature type="signal peptide" evidence="1">
    <location>
        <begin position="1"/>
        <end position="26"/>
    </location>
</feature>
<feature type="domain" description="Thioredoxin-like fold" evidence="2">
    <location>
        <begin position="62"/>
        <end position="220"/>
    </location>
</feature>
<dbReference type="InterPro" id="IPR012336">
    <property type="entry name" value="Thioredoxin-like_fold"/>
</dbReference>
<dbReference type="SUPFAM" id="SSF52833">
    <property type="entry name" value="Thioredoxin-like"/>
    <property type="match status" value="1"/>
</dbReference>
<proteinExistence type="predicted"/>
<evidence type="ECO:0000259" key="2">
    <source>
        <dbReference type="Pfam" id="PF13462"/>
    </source>
</evidence>
<feature type="chain" id="PRO_5045639407" evidence="1">
    <location>
        <begin position="27"/>
        <end position="236"/>
    </location>
</feature>
<sequence length="236" mass="23748">MRFVRTPARALLVAAAIGSLVLTGCSSTPGPAPSTSSSSSTPAVAAPAGADGYGIPSGTGAVSIDLWTDLSCPYCRQLEEVAGSVITDAVASGAATLTIHPLNFVSTKHGDTTAWSTRGANALAAALDAGDADAIPALYAALQQHQTMADGQSHPTDEDVLAFAAEAGVTSDIADAVTSQRFADWVDASNEYWLGRTIAGTDQVVKGVPVLVVNGTVVDVSAPDVPGTLQKLIAGS</sequence>
<organism evidence="3 4">
    <name type="scientific">Microbacterium flavum</name>
    <dbReference type="NCBI Taxonomy" id="415216"/>
    <lineage>
        <taxon>Bacteria</taxon>
        <taxon>Bacillati</taxon>
        <taxon>Actinomycetota</taxon>
        <taxon>Actinomycetes</taxon>
        <taxon>Micrococcales</taxon>
        <taxon>Microbacteriaceae</taxon>
        <taxon>Microbacterium</taxon>
    </lineage>
</organism>
<comment type="caution">
    <text evidence="3">The sequence shown here is derived from an EMBL/GenBank/DDBJ whole genome shotgun (WGS) entry which is preliminary data.</text>
</comment>
<accession>A0ABS5XWP6</accession>
<dbReference type="InterPro" id="IPR036249">
    <property type="entry name" value="Thioredoxin-like_sf"/>
</dbReference>
<keyword evidence="1" id="KW-0732">Signal</keyword>
<gene>
    <name evidence="3" type="ORF">J0P97_12950</name>
</gene>
<evidence type="ECO:0000313" key="3">
    <source>
        <dbReference type="EMBL" id="MBT8798971.1"/>
    </source>
</evidence>
<name>A0ABS5XWP6_9MICO</name>
<reference evidence="3 4" key="1">
    <citation type="submission" date="2021-03" db="EMBL/GenBank/DDBJ databases">
        <title>Microbacterium pauli sp. nov., isolated from microfiltered milk.</title>
        <authorList>
            <person name="Bellassi P."/>
            <person name="Fontana A."/>
            <person name="Callegari M.L."/>
            <person name="Lorenzo M."/>
            <person name="Cappa F."/>
        </authorList>
    </citation>
    <scope>NUCLEOTIDE SEQUENCE [LARGE SCALE GENOMIC DNA]</scope>
    <source>
        <strain evidence="3 4">DSM 18909</strain>
    </source>
</reference>